<evidence type="ECO:0000256" key="2">
    <source>
        <dbReference type="ARBA" id="ARBA00022793"/>
    </source>
</evidence>
<dbReference type="AlphaFoldDB" id="A0A8H3HZV1"/>
<evidence type="ECO:0000313" key="4">
    <source>
        <dbReference type="Proteomes" id="UP000664203"/>
    </source>
</evidence>
<protein>
    <submittedName>
        <fullName evidence="3">Uncharacterized protein</fullName>
    </submittedName>
</protein>
<organism evidence="3 4">
    <name type="scientific">Alectoria fallacina</name>
    <dbReference type="NCBI Taxonomy" id="1903189"/>
    <lineage>
        <taxon>Eukaryota</taxon>
        <taxon>Fungi</taxon>
        <taxon>Dikarya</taxon>
        <taxon>Ascomycota</taxon>
        <taxon>Pezizomycotina</taxon>
        <taxon>Lecanoromycetes</taxon>
        <taxon>OSLEUM clade</taxon>
        <taxon>Lecanoromycetidae</taxon>
        <taxon>Lecanorales</taxon>
        <taxon>Lecanorineae</taxon>
        <taxon>Parmeliaceae</taxon>
        <taxon>Alectoria</taxon>
    </lineage>
</organism>
<dbReference type="PANTHER" id="PTHR46101:SF14">
    <property type="entry name" value="HISTIDINE DECARBOXYLASE"/>
    <property type="match status" value="1"/>
</dbReference>
<sequence>MNKGQIPFCIGESIDGECGSDVDPASHTNLIQRAFLDGRPQWMDEPVISQWATPNSKILRTLKEANHYAIRALQEELRFQRPTQKPMLMTARIESDVVQSAAQHFGLEFFQVGDDWETAKMAFIQRIGGRRPIIFAANLVNNEVQADDFIAIDQLSEFFPMFLHIDASRIFDYVTTLSEPARQRLALSKLSLCHPYLDVDGSDIRVKQDNTIRAATIVAVGMNCTYPPPTVILKPRNLVSSVFRHVEYVKGIDRTLAGFRDALGPLLVYLQEARFGLKGIREINHKCELNQRTLREMLIEHDILVETPSASLDLIWVALRGNEIFNDRKNSFGLSLVEHDFFVAIFTTGSTMGNRVGLNAALAQHPGAFVYFSAASHYSIKKNALDSDELTGQWTQRRTPRFVEIMADDLRGMIPETLAKQVVRDKALCDRNKESHRVIFLANMGTTFVGGGDDILALRQSLRAIGSEVSYIHADGALDFGSCLNIISLGSPNAMIKNGLPVVQGITLSHHKAFGMMVSGEVIYYSPSAKNLAGLGSPVDARIVLREQRESPKGQIVGIGMAIRFNQFSFITLLERLPPWMVQDFHLAPEGDWVHYIAMPHITPGAVDHFVETVSKVDDHFATVFRFINPELDSAYGQTLSLLRIRCLDEKTFPGVIKFAKQLHEDSNELDAFCLDTFRRRYVYSAMSFAAFGAHRDPCIVFQAETSARRELFPGPVLITPDLSGNKDAVQHLASKAFRLLSQLFTLAC</sequence>
<dbReference type="InterPro" id="IPR015421">
    <property type="entry name" value="PyrdxlP-dep_Trfase_major"/>
</dbReference>
<dbReference type="InterPro" id="IPR051151">
    <property type="entry name" value="Group_II_Decarboxylase"/>
</dbReference>
<dbReference type="Proteomes" id="UP000664203">
    <property type="component" value="Unassembled WGS sequence"/>
</dbReference>
<comment type="caution">
    <text evidence="3">The sequence shown here is derived from an EMBL/GenBank/DDBJ whole genome shotgun (WGS) entry which is preliminary data.</text>
</comment>
<dbReference type="OrthoDB" id="2161780at2759"/>
<keyword evidence="4" id="KW-1185">Reference proteome</keyword>
<reference evidence="3" key="1">
    <citation type="submission" date="2021-03" db="EMBL/GenBank/DDBJ databases">
        <authorList>
            <person name="Tagirdzhanova G."/>
        </authorList>
    </citation>
    <scope>NUCLEOTIDE SEQUENCE</scope>
</reference>
<dbReference type="EMBL" id="CAJPDR010000036">
    <property type="protein sequence ID" value="CAF9909412.1"/>
    <property type="molecule type" value="Genomic_DNA"/>
</dbReference>
<evidence type="ECO:0000313" key="3">
    <source>
        <dbReference type="EMBL" id="CAF9909412.1"/>
    </source>
</evidence>
<accession>A0A8H3HZV1</accession>
<keyword evidence="2" id="KW-0456">Lyase</keyword>
<dbReference type="SUPFAM" id="SSF53383">
    <property type="entry name" value="PLP-dependent transferases"/>
    <property type="match status" value="2"/>
</dbReference>
<name>A0A8H3HZV1_9LECA</name>
<dbReference type="Gene3D" id="3.40.640.10">
    <property type="entry name" value="Type I PLP-dependent aspartate aminotransferase-like (Major domain)"/>
    <property type="match status" value="2"/>
</dbReference>
<dbReference type="PANTHER" id="PTHR46101">
    <property type="match status" value="1"/>
</dbReference>
<keyword evidence="2" id="KW-0210">Decarboxylase</keyword>
<proteinExistence type="inferred from homology"/>
<comment type="similarity">
    <text evidence="1">Belongs to the group II decarboxylase family.</text>
</comment>
<dbReference type="InterPro" id="IPR015424">
    <property type="entry name" value="PyrdxlP-dep_Trfase"/>
</dbReference>
<dbReference type="GO" id="GO:0016831">
    <property type="term" value="F:carboxy-lyase activity"/>
    <property type="evidence" value="ECO:0007669"/>
    <property type="project" value="UniProtKB-KW"/>
</dbReference>
<evidence type="ECO:0000256" key="1">
    <source>
        <dbReference type="ARBA" id="ARBA00009533"/>
    </source>
</evidence>
<gene>
    <name evidence="3" type="ORF">ALECFALPRED_005696</name>
</gene>